<reference evidence="1 2" key="1">
    <citation type="submission" date="2016-03" db="EMBL/GenBank/DDBJ databases">
        <title>Comparative genomics of the ectomycorrhizal sister species Rhizopogon vinicolor and Rhizopogon vesiculosus (Basidiomycota: Boletales) reveals a divergence of the mating type B locus.</title>
        <authorList>
            <person name="Mujic A.B."/>
            <person name="Kuo A."/>
            <person name="Tritt A."/>
            <person name="Lipzen A."/>
            <person name="Chen C."/>
            <person name="Johnson J."/>
            <person name="Sharma A."/>
            <person name="Barry K."/>
            <person name="Grigoriev I.V."/>
            <person name="Spatafora J.W."/>
        </authorList>
    </citation>
    <scope>NUCLEOTIDE SEQUENCE [LARGE SCALE GENOMIC DNA]</scope>
    <source>
        <strain evidence="1 2">AM-OR11-056</strain>
    </source>
</reference>
<sequence length="22" mass="2354">MFSPVLTPPARLGGSLDKLKLL</sequence>
<dbReference type="EMBL" id="LVVM01000739">
    <property type="protein sequence ID" value="OJA20048.1"/>
    <property type="molecule type" value="Genomic_DNA"/>
</dbReference>
<evidence type="ECO:0000313" key="1">
    <source>
        <dbReference type="EMBL" id="OJA20048.1"/>
    </source>
</evidence>
<accession>A0A1J8R2J0</accession>
<dbReference type="AlphaFoldDB" id="A0A1J8R2J0"/>
<gene>
    <name evidence="1" type="ORF">AZE42_13414</name>
</gene>
<dbReference type="Proteomes" id="UP000183567">
    <property type="component" value="Unassembled WGS sequence"/>
</dbReference>
<organism evidence="1 2">
    <name type="scientific">Rhizopogon vesiculosus</name>
    <dbReference type="NCBI Taxonomy" id="180088"/>
    <lineage>
        <taxon>Eukaryota</taxon>
        <taxon>Fungi</taxon>
        <taxon>Dikarya</taxon>
        <taxon>Basidiomycota</taxon>
        <taxon>Agaricomycotina</taxon>
        <taxon>Agaricomycetes</taxon>
        <taxon>Agaricomycetidae</taxon>
        <taxon>Boletales</taxon>
        <taxon>Suillineae</taxon>
        <taxon>Rhizopogonaceae</taxon>
        <taxon>Rhizopogon</taxon>
    </lineage>
</organism>
<protein>
    <submittedName>
        <fullName evidence="1">Uncharacterized protein</fullName>
    </submittedName>
</protein>
<name>A0A1J8R2J0_9AGAM</name>
<keyword evidence="2" id="KW-1185">Reference proteome</keyword>
<comment type="caution">
    <text evidence="1">The sequence shown here is derived from an EMBL/GenBank/DDBJ whole genome shotgun (WGS) entry which is preliminary data.</text>
</comment>
<proteinExistence type="predicted"/>
<evidence type="ECO:0000313" key="2">
    <source>
        <dbReference type="Proteomes" id="UP000183567"/>
    </source>
</evidence>
<feature type="non-terminal residue" evidence="1">
    <location>
        <position position="22"/>
    </location>
</feature>